<dbReference type="Gene3D" id="1.25.40.10">
    <property type="entry name" value="Tetratricopeptide repeat domain"/>
    <property type="match status" value="1"/>
</dbReference>
<dbReference type="PROSITE" id="PS51007">
    <property type="entry name" value="CYTC"/>
    <property type="match status" value="1"/>
</dbReference>
<dbReference type="Pfam" id="PF14559">
    <property type="entry name" value="TPR_19"/>
    <property type="match status" value="1"/>
</dbReference>
<dbReference type="Pfam" id="PF13435">
    <property type="entry name" value="Cytochrome_C554"/>
    <property type="match status" value="2"/>
</dbReference>
<dbReference type="Gene3D" id="1.10.1130.10">
    <property type="entry name" value="Flavocytochrome C3, Chain A"/>
    <property type="match status" value="2"/>
</dbReference>
<dbReference type="Proteomes" id="UP000248795">
    <property type="component" value="Unassembled WGS sequence"/>
</dbReference>
<gene>
    <name evidence="7" type="ORF">DK847_20085</name>
</gene>
<dbReference type="Pfam" id="PF13646">
    <property type="entry name" value="HEAT_2"/>
    <property type="match status" value="1"/>
</dbReference>
<dbReference type="GO" id="GO:0020037">
    <property type="term" value="F:heme binding"/>
    <property type="evidence" value="ECO:0007669"/>
    <property type="project" value="InterPro"/>
</dbReference>
<dbReference type="InterPro" id="IPR016024">
    <property type="entry name" value="ARM-type_fold"/>
</dbReference>
<dbReference type="CDD" id="cd08168">
    <property type="entry name" value="Cytochrom_C3"/>
    <property type="match status" value="1"/>
</dbReference>
<dbReference type="SMART" id="SM00028">
    <property type="entry name" value="TPR"/>
    <property type="match status" value="4"/>
</dbReference>
<evidence type="ECO:0000256" key="1">
    <source>
        <dbReference type="ARBA" id="ARBA00022723"/>
    </source>
</evidence>
<dbReference type="AlphaFoldDB" id="A0A2W2ARI4"/>
<keyword evidence="2" id="KW-0732">Signal</keyword>
<dbReference type="InterPro" id="IPR010177">
    <property type="entry name" value="Paired_CXXCH_1"/>
</dbReference>
<sequence>MGMDRQMLMLRLRLIVAALLCVLAIPVAWAGEAGSAGFIGSAACADCHASEATAWARSDHAWALKLPDAQSVLGDFDATSITHNGVVTRFTTRDGKYYVETEGADGKAAVFEVRYTVGHRPLQQYLVETDKGRLQVLDLAWDVNAKTWFHLYPDQHAPPGDGLHWTGSYKNWQARCATCHQTGFDKGFDFPARTYKSHWAELTVGCEACHGPGEAHAGWVKSQAGQDPYKKLVLGPGHQAAELDVCGPCHARREAFSQVQPPAGSAFDDHYALAMLTPDLYFPDGQQRDEVFILGSFLQSKMKAKGVTCSNCHEPHGGGLVAEGNAVCTQCHSPAGNDAFPSLRKAEFDSPEHHHHKAGSTAAQCVTCHMPERSYMLVDPRRDHFFRRPDPLKSKASGAPDVCTGCHSGKTADWAAEQILAWKPAGDRDWQDRSAFAAFTNGDRSAKAIADLTSYILDTQRPAIARATALTALGSAGSLTVSDAERVLQDKDPMVRAAATGALRQIAVQDRIALLMPLLNDPSRGVRQQAAVEIAGAGVAMLPASDDAAYRKGLREFIEARMANADTPESHVALGGLALSRRQWDEAQQAFTTATGIDPQMTSAWLVLAQLAEARGNVKGAEEALTSGLAASPSNVDMLLARGDLDARRQQFDAALGWYRRAQAADPGRPDVWVASAIGFALKGDRVAAATAAQRARDLAPGTALPPELEQFLASPQ</sequence>
<reference evidence="8" key="1">
    <citation type="submission" date="2018-06" db="EMBL/GenBank/DDBJ databases">
        <title>Aestuariibacter litoralis strain KCTC 52945T.</title>
        <authorList>
            <person name="Li X."/>
            <person name="Salam N."/>
            <person name="Li J.-L."/>
            <person name="Chen Y.-M."/>
            <person name="Yang Z.-W."/>
            <person name="Zhang L.-Y."/>
            <person name="Han M.-X."/>
            <person name="Xiao M."/>
            <person name="Li W.-J."/>
        </authorList>
    </citation>
    <scope>NUCLEOTIDE SEQUENCE [LARGE SCALE GENOMIC DNA]</scope>
    <source>
        <strain evidence="8">KCTC 52945</strain>
    </source>
</reference>
<dbReference type="Pfam" id="PF09699">
    <property type="entry name" value="Paired_CXXCH_1"/>
    <property type="match status" value="1"/>
</dbReference>
<dbReference type="PANTHER" id="PTHR35038">
    <property type="entry name" value="DISSIMILATORY SULFITE REDUCTASE SIRA"/>
    <property type="match status" value="1"/>
</dbReference>
<dbReference type="InterPro" id="IPR036280">
    <property type="entry name" value="Multihaem_cyt_sf"/>
</dbReference>
<dbReference type="InterPro" id="IPR011990">
    <property type="entry name" value="TPR-like_helical_dom_sf"/>
</dbReference>
<dbReference type="InterPro" id="IPR019734">
    <property type="entry name" value="TPR_rpt"/>
</dbReference>
<dbReference type="PANTHER" id="PTHR35038:SF8">
    <property type="entry name" value="C-TYPE POLYHEME CYTOCHROME OMCC"/>
    <property type="match status" value="1"/>
</dbReference>
<keyword evidence="1 5" id="KW-0479">Metal-binding</keyword>
<dbReference type="InterPro" id="IPR023155">
    <property type="entry name" value="Cyt_c-552/4"/>
</dbReference>
<keyword evidence="8" id="KW-1185">Reference proteome</keyword>
<dbReference type="Gene3D" id="1.25.10.10">
    <property type="entry name" value="Leucine-rich Repeat Variant"/>
    <property type="match status" value="1"/>
</dbReference>
<evidence type="ECO:0000313" key="8">
    <source>
        <dbReference type="Proteomes" id="UP000248795"/>
    </source>
</evidence>
<dbReference type="PROSITE" id="PS50005">
    <property type="entry name" value="TPR"/>
    <property type="match status" value="1"/>
</dbReference>
<dbReference type="SUPFAM" id="SSF48695">
    <property type="entry name" value="Multiheme cytochromes"/>
    <property type="match status" value="1"/>
</dbReference>
<evidence type="ECO:0000256" key="2">
    <source>
        <dbReference type="ARBA" id="ARBA00022729"/>
    </source>
</evidence>
<evidence type="ECO:0000256" key="5">
    <source>
        <dbReference type="PROSITE-ProRule" id="PRU00433"/>
    </source>
</evidence>
<dbReference type="EMBL" id="QKVK01000017">
    <property type="protein sequence ID" value="PZF75090.1"/>
    <property type="molecule type" value="Genomic_DNA"/>
</dbReference>
<keyword evidence="5" id="KW-0349">Heme</keyword>
<dbReference type="InterPro" id="IPR011989">
    <property type="entry name" value="ARM-like"/>
</dbReference>
<dbReference type="InterPro" id="IPR009056">
    <property type="entry name" value="Cyt_c-like_dom"/>
</dbReference>
<evidence type="ECO:0000256" key="4">
    <source>
        <dbReference type="PROSITE-ProRule" id="PRU00339"/>
    </source>
</evidence>
<keyword evidence="4" id="KW-0802">TPR repeat</keyword>
<comment type="caution">
    <text evidence="7">The sequence shown here is derived from an EMBL/GenBank/DDBJ whole genome shotgun (WGS) entry which is preliminary data.</text>
</comment>
<dbReference type="InterPro" id="IPR051829">
    <property type="entry name" value="Multiheme_Cytochr_ET"/>
</dbReference>
<dbReference type="GO" id="GO:0009055">
    <property type="term" value="F:electron transfer activity"/>
    <property type="evidence" value="ECO:0007669"/>
    <property type="project" value="InterPro"/>
</dbReference>
<organism evidence="7 8">
    <name type="scientific">Aestuariivirga litoralis</name>
    <dbReference type="NCBI Taxonomy" id="2650924"/>
    <lineage>
        <taxon>Bacteria</taxon>
        <taxon>Pseudomonadati</taxon>
        <taxon>Pseudomonadota</taxon>
        <taxon>Alphaproteobacteria</taxon>
        <taxon>Hyphomicrobiales</taxon>
        <taxon>Aestuariivirgaceae</taxon>
        <taxon>Aestuariivirga</taxon>
    </lineage>
</organism>
<evidence type="ECO:0000259" key="6">
    <source>
        <dbReference type="PROSITE" id="PS51007"/>
    </source>
</evidence>
<feature type="repeat" description="TPR" evidence="4">
    <location>
        <begin position="568"/>
        <end position="601"/>
    </location>
</feature>
<evidence type="ECO:0000313" key="7">
    <source>
        <dbReference type="EMBL" id="PZF75090.1"/>
    </source>
</evidence>
<protein>
    <recommendedName>
        <fullName evidence="6">Cytochrome c domain-containing protein</fullName>
    </recommendedName>
</protein>
<keyword evidence="3 5" id="KW-0408">Iron</keyword>
<dbReference type="SUPFAM" id="SSF48452">
    <property type="entry name" value="TPR-like"/>
    <property type="match status" value="1"/>
</dbReference>
<name>A0A2W2ARI4_9HYPH</name>
<proteinExistence type="predicted"/>
<dbReference type="SUPFAM" id="SSF48371">
    <property type="entry name" value="ARM repeat"/>
    <property type="match status" value="1"/>
</dbReference>
<feature type="domain" description="Cytochrome c" evidence="6">
    <location>
        <begin position="331"/>
        <end position="460"/>
    </location>
</feature>
<dbReference type="GO" id="GO:0046872">
    <property type="term" value="F:metal ion binding"/>
    <property type="evidence" value="ECO:0007669"/>
    <property type="project" value="UniProtKB-KW"/>
</dbReference>
<evidence type="ECO:0000256" key="3">
    <source>
        <dbReference type="ARBA" id="ARBA00023004"/>
    </source>
</evidence>
<accession>A0A2W2ARI4</accession>
<dbReference type="Gene3D" id="3.90.10.10">
    <property type="entry name" value="Cytochrome C3"/>
    <property type="match status" value="1"/>
</dbReference>